<comment type="caution">
    <text evidence="1">The sequence shown here is derived from an EMBL/GenBank/DDBJ whole genome shotgun (WGS) entry which is preliminary data.</text>
</comment>
<dbReference type="Proteomes" id="UP000789702">
    <property type="component" value="Unassembled WGS sequence"/>
</dbReference>
<dbReference type="EMBL" id="CAJVPU010058925">
    <property type="protein sequence ID" value="CAG8774474.1"/>
    <property type="molecule type" value="Genomic_DNA"/>
</dbReference>
<evidence type="ECO:0000313" key="1">
    <source>
        <dbReference type="EMBL" id="CAG8774474.1"/>
    </source>
</evidence>
<protein>
    <submittedName>
        <fullName evidence="1">7540_t:CDS:1</fullName>
    </submittedName>
</protein>
<organism evidence="1 2">
    <name type="scientific">Dentiscutata heterogama</name>
    <dbReference type="NCBI Taxonomy" id="1316150"/>
    <lineage>
        <taxon>Eukaryota</taxon>
        <taxon>Fungi</taxon>
        <taxon>Fungi incertae sedis</taxon>
        <taxon>Mucoromycota</taxon>
        <taxon>Glomeromycotina</taxon>
        <taxon>Glomeromycetes</taxon>
        <taxon>Diversisporales</taxon>
        <taxon>Gigasporaceae</taxon>
        <taxon>Dentiscutata</taxon>
    </lineage>
</organism>
<sequence>MNDYNDQALHGEDFPLSTYRRRFQAREKLLYTISGLEYDINNVIGAGIFVTPSSVWRLVQSPGATLMLWLAGGFISLFGSMIYVE</sequence>
<name>A0ACA9R326_9GLOM</name>
<proteinExistence type="predicted"/>
<accession>A0ACA9R326</accession>
<evidence type="ECO:0000313" key="2">
    <source>
        <dbReference type="Proteomes" id="UP000789702"/>
    </source>
</evidence>
<keyword evidence="2" id="KW-1185">Reference proteome</keyword>
<reference evidence="1" key="1">
    <citation type="submission" date="2021-06" db="EMBL/GenBank/DDBJ databases">
        <authorList>
            <person name="Kallberg Y."/>
            <person name="Tangrot J."/>
            <person name="Rosling A."/>
        </authorList>
    </citation>
    <scope>NUCLEOTIDE SEQUENCE</scope>
    <source>
        <strain evidence="1">IL203A</strain>
    </source>
</reference>
<gene>
    <name evidence="1" type="ORF">DHETER_LOCUS16034</name>
</gene>
<feature type="non-terminal residue" evidence="1">
    <location>
        <position position="85"/>
    </location>
</feature>